<gene>
    <name evidence="2" type="ORF">GCM10011320_18150</name>
</gene>
<sequence>MNAIRAELASLPSLWRPPAQLNVETHDDVTLLPLDSLPLGAAPVRLRVGVFGAQGEVIETALHRRGRHRSEPLPAAPAEETWPGSFVYGGVLWDHFGHFLVESLARAWAFADNDGPILWLRKSPQQELRGWQREILDLLGLGDREHRVVTRPTRVDRLAVPEQGLVMWRYLHPRQEARLAAHPFRSPAAGRRVWLSRSGLPAGLARIEGEVEVEALLRAEGWTILRPETVSVAGQLAALDTAEMIAGFAGSAFHGLMLGRDVQARIVIFSRHPKVEVNYEMIAAAKGLDQRIVRLEHEPAGDGSARAGIRLTRPEDVTEALRAATLSHGSAA</sequence>
<keyword evidence="3" id="KW-1185">Reference proteome</keyword>
<proteinExistence type="predicted"/>
<evidence type="ECO:0000259" key="1">
    <source>
        <dbReference type="Pfam" id="PF04577"/>
    </source>
</evidence>
<comment type="caution">
    <text evidence="2">The sequence shown here is derived from an EMBL/GenBank/DDBJ whole genome shotgun (WGS) entry which is preliminary data.</text>
</comment>
<dbReference type="EMBL" id="BMKW01000004">
    <property type="protein sequence ID" value="GGJ11463.1"/>
    <property type="molecule type" value="Genomic_DNA"/>
</dbReference>
<dbReference type="Pfam" id="PF04577">
    <property type="entry name" value="Glyco_transf_61"/>
    <property type="match status" value="1"/>
</dbReference>
<name>A0A917NMB7_9PROT</name>
<dbReference type="Proteomes" id="UP000661507">
    <property type="component" value="Unassembled WGS sequence"/>
</dbReference>
<evidence type="ECO:0000313" key="3">
    <source>
        <dbReference type="Proteomes" id="UP000661507"/>
    </source>
</evidence>
<reference evidence="2" key="2">
    <citation type="submission" date="2020-09" db="EMBL/GenBank/DDBJ databases">
        <authorList>
            <person name="Sun Q."/>
            <person name="Zhou Y."/>
        </authorList>
    </citation>
    <scope>NUCLEOTIDE SEQUENCE</scope>
    <source>
        <strain evidence="2">CGMCC 1.3617</strain>
    </source>
</reference>
<organism evidence="2 3">
    <name type="scientific">Neoroseomonas lacus</name>
    <dbReference type="NCBI Taxonomy" id="287609"/>
    <lineage>
        <taxon>Bacteria</taxon>
        <taxon>Pseudomonadati</taxon>
        <taxon>Pseudomonadota</taxon>
        <taxon>Alphaproteobacteria</taxon>
        <taxon>Acetobacterales</taxon>
        <taxon>Acetobacteraceae</taxon>
        <taxon>Neoroseomonas</taxon>
    </lineage>
</organism>
<evidence type="ECO:0000313" key="2">
    <source>
        <dbReference type="EMBL" id="GGJ11463.1"/>
    </source>
</evidence>
<dbReference type="GO" id="GO:0016757">
    <property type="term" value="F:glycosyltransferase activity"/>
    <property type="evidence" value="ECO:0007669"/>
    <property type="project" value="InterPro"/>
</dbReference>
<accession>A0A917NMB7</accession>
<feature type="domain" description="Glycosyltransferase 61 catalytic" evidence="1">
    <location>
        <begin position="96"/>
        <end position="258"/>
    </location>
</feature>
<reference evidence="2" key="1">
    <citation type="journal article" date="2014" name="Int. J. Syst. Evol. Microbiol.">
        <title>Complete genome sequence of Corynebacterium casei LMG S-19264T (=DSM 44701T), isolated from a smear-ripened cheese.</title>
        <authorList>
            <consortium name="US DOE Joint Genome Institute (JGI-PGF)"/>
            <person name="Walter F."/>
            <person name="Albersmeier A."/>
            <person name="Kalinowski J."/>
            <person name="Ruckert C."/>
        </authorList>
    </citation>
    <scope>NUCLEOTIDE SEQUENCE</scope>
    <source>
        <strain evidence="2">CGMCC 1.3617</strain>
    </source>
</reference>
<dbReference type="RefSeq" id="WP_188966725.1">
    <property type="nucleotide sequence ID" value="NZ_BMKW01000004.1"/>
</dbReference>
<protein>
    <recommendedName>
        <fullName evidence="1">Glycosyltransferase 61 catalytic domain-containing protein</fullName>
    </recommendedName>
</protein>
<dbReference type="AlphaFoldDB" id="A0A917NMB7"/>
<dbReference type="InterPro" id="IPR049625">
    <property type="entry name" value="Glyco_transf_61_cat"/>
</dbReference>